<dbReference type="AlphaFoldDB" id="A0A812ISA6"/>
<comment type="caution">
    <text evidence="1">The sequence shown here is derived from an EMBL/GenBank/DDBJ whole genome shotgun (WGS) entry which is preliminary data.</text>
</comment>
<dbReference type="Gene3D" id="2.70.100.10">
    <property type="entry name" value="Glycoside hydrolase, family 7, domain"/>
    <property type="match status" value="1"/>
</dbReference>
<evidence type="ECO:0000313" key="1">
    <source>
        <dbReference type="EMBL" id="CAE7169405.1"/>
    </source>
</evidence>
<reference evidence="1" key="1">
    <citation type="submission" date="2021-02" db="EMBL/GenBank/DDBJ databases">
        <authorList>
            <person name="Dougan E. K."/>
            <person name="Rhodes N."/>
            <person name="Thang M."/>
            <person name="Chan C."/>
        </authorList>
    </citation>
    <scope>NUCLEOTIDE SEQUENCE</scope>
</reference>
<dbReference type="InterPro" id="IPR037019">
    <property type="entry name" value="Glyco_hydro_7_sf"/>
</dbReference>
<dbReference type="SUPFAM" id="SSF49899">
    <property type="entry name" value="Concanavalin A-like lectins/glucanases"/>
    <property type="match status" value="1"/>
</dbReference>
<dbReference type="EMBL" id="CAJNIZ010000558">
    <property type="protein sequence ID" value="CAE7169405.1"/>
    <property type="molecule type" value="Genomic_DNA"/>
</dbReference>
<protein>
    <submittedName>
        <fullName evidence="1">Egl1 protein</fullName>
    </submittedName>
</protein>
<keyword evidence="2" id="KW-1185">Reference proteome</keyword>
<dbReference type="InterPro" id="IPR013320">
    <property type="entry name" value="ConA-like_dom_sf"/>
</dbReference>
<sequence>MNTHAVQVTNHLCGSPPTHESCDGNGNPVLNFHPPLFGPGNSNTIDTEHPFNYSVQFQEHIDSEGSQENQLVALVTIQQGEKVVTNTMANGALNGMWPQLASGMVLVFDYWESSDMTWLDGASCQAPSQCSGNKAQVSNVHIAMNA</sequence>
<dbReference type="OrthoDB" id="425082at2759"/>
<evidence type="ECO:0000313" key="2">
    <source>
        <dbReference type="Proteomes" id="UP000649617"/>
    </source>
</evidence>
<proteinExistence type="predicted"/>
<dbReference type="GO" id="GO:0004553">
    <property type="term" value="F:hydrolase activity, hydrolyzing O-glycosyl compounds"/>
    <property type="evidence" value="ECO:0007669"/>
    <property type="project" value="InterPro"/>
</dbReference>
<name>A0A812ISA6_SYMPI</name>
<gene>
    <name evidence="1" type="primary">egl1</name>
    <name evidence="1" type="ORF">SPIL2461_LOCUS674</name>
</gene>
<dbReference type="GO" id="GO:0005975">
    <property type="term" value="P:carbohydrate metabolic process"/>
    <property type="evidence" value="ECO:0007669"/>
    <property type="project" value="InterPro"/>
</dbReference>
<organism evidence="1 2">
    <name type="scientific">Symbiodinium pilosum</name>
    <name type="common">Dinoflagellate</name>
    <dbReference type="NCBI Taxonomy" id="2952"/>
    <lineage>
        <taxon>Eukaryota</taxon>
        <taxon>Sar</taxon>
        <taxon>Alveolata</taxon>
        <taxon>Dinophyceae</taxon>
        <taxon>Suessiales</taxon>
        <taxon>Symbiodiniaceae</taxon>
        <taxon>Symbiodinium</taxon>
    </lineage>
</organism>
<accession>A0A812ISA6</accession>
<dbReference type="Proteomes" id="UP000649617">
    <property type="component" value="Unassembled WGS sequence"/>
</dbReference>